<dbReference type="EMBL" id="JXTB01000245">
    <property type="protein sequence ID" value="PON50458.1"/>
    <property type="molecule type" value="Genomic_DNA"/>
</dbReference>
<accession>A0A2P5BNT0</accession>
<reference evidence="4" key="1">
    <citation type="submission" date="2016-06" db="EMBL/GenBank/DDBJ databases">
        <title>Parallel loss of symbiosis genes in relatives of nitrogen-fixing non-legume Parasponia.</title>
        <authorList>
            <person name="Van Velzen R."/>
            <person name="Holmer R."/>
            <person name="Bu F."/>
            <person name="Rutten L."/>
            <person name="Van Zeijl A."/>
            <person name="Liu W."/>
            <person name="Santuari L."/>
            <person name="Cao Q."/>
            <person name="Sharma T."/>
            <person name="Shen D."/>
            <person name="Roswanjaya Y."/>
            <person name="Wardhani T."/>
            <person name="Kalhor M.S."/>
            <person name="Jansen J."/>
            <person name="Van den Hoogen J."/>
            <person name="Gungor B."/>
            <person name="Hartog M."/>
            <person name="Hontelez J."/>
            <person name="Verver J."/>
            <person name="Yang W.-C."/>
            <person name="Schijlen E."/>
            <person name="Repin R."/>
            <person name="Schilthuizen M."/>
            <person name="Schranz E."/>
            <person name="Heidstra R."/>
            <person name="Miyata K."/>
            <person name="Fedorova E."/>
            <person name="Kohlen W."/>
            <person name="Bisseling T."/>
            <person name="Smit S."/>
            <person name="Geurts R."/>
        </authorList>
    </citation>
    <scope>NUCLEOTIDE SEQUENCE [LARGE SCALE GENOMIC DNA]</scope>
    <source>
        <strain evidence="4">cv. WU1-14</strain>
    </source>
</reference>
<protein>
    <recommendedName>
        <fullName evidence="2">Putative plant transposon protein domain-containing protein</fullName>
    </recommendedName>
</protein>
<keyword evidence="4" id="KW-1185">Reference proteome</keyword>
<proteinExistence type="predicted"/>
<sequence>MLLVREFYTNLTNPDDDTVYVRGVQVPLSAEAINTIYGLGDLVDEHSEFVEDITEPELAMVLETVAIAGAEWNVSSQGVYTCLRSSLNPPAKIWYHFLKSRLLPTTHGKIVSKERVLLLYSMLTGKSINMGRMIHREICACAARKSGALFFPSLIIRMCRNARAPYLVNEEKLHNTGEIDAIAVARIAQEGPAEPSHQPSSSRPTAVSSSSTTSETLQQLKSLEQHISQQEVQQYQMMTMLQQIHQQQRQF</sequence>
<evidence type="ECO:0000313" key="4">
    <source>
        <dbReference type="Proteomes" id="UP000237105"/>
    </source>
</evidence>
<dbReference type="Pfam" id="PF20167">
    <property type="entry name" value="Transposase_32"/>
    <property type="match status" value="1"/>
</dbReference>
<gene>
    <name evidence="3" type="ORF">PanWU01x14_223230</name>
</gene>
<evidence type="ECO:0000259" key="2">
    <source>
        <dbReference type="Pfam" id="PF20167"/>
    </source>
</evidence>
<name>A0A2P5BNT0_PARAD</name>
<evidence type="ECO:0000256" key="1">
    <source>
        <dbReference type="SAM" id="MobiDB-lite"/>
    </source>
</evidence>
<feature type="non-terminal residue" evidence="3">
    <location>
        <position position="251"/>
    </location>
</feature>
<feature type="compositionally biased region" description="Low complexity" evidence="1">
    <location>
        <begin position="200"/>
        <end position="216"/>
    </location>
</feature>
<feature type="region of interest" description="Disordered" evidence="1">
    <location>
        <begin position="190"/>
        <end position="218"/>
    </location>
</feature>
<dbReference type="Proteomes" id="UP000237105">
    <property type="component" value="Unassembled WGS sequence"/>
</dbReference>
<organism evidence="3 4">
    <name type="scientific">Parasponia andersonii</name>
    <name type="common">Sponia andersonii</name>
    <dbReference type="NCBI Taxonomy" id="3476"/>
    <lineage>
        <taxon>Eukaryota</taxon>
        <taxon>Viridiplantae</taxon>
        <taxon>Streptophyta</taxon>
        <taxon>Embryophyta</taxon>
        <taxon>Tracheophyta</taxon>
        <taxon>Spermatophyta</taxon>
        <taxon>Magnoliopsida</taxon>
        <taxon>eudicotyledons</taxon>
        <taxon>Gunneridae</taxon>
        <taxon>Pentapetalae</taxon>
        <taxon>rosids</taxon>
        <taxon>fabids</taxon>
        <taxon>Rosales</taxon>
        <taxon>Cannabaceae</taxon>
        <taxon>Parasponia</taxon>
    </lineage>
</organism>
<evidence type="ECO:0000313" key="3">
    <source>
        <dbReference type="EMBL" id="PON50458.1"/>
    </source>
</evidence>
<dbReference type="AlphaFoldDB" id="A0A2P5BNT0"/>
<comment type="caution">
    <text evidence="3">The sequence shown here is derived from an EMBL/GenBank/DDBJ whole genome shotgun (WGS) entry which is preliminary data.</text>
</comment>
<feature type="domain" description="Putative plant transposon protein" evidence="2">
    <location>
        <begin position="3"/>
        <end position="165"/>
    </location>
</feature>
<dbReference type="OrthoDB" id="990541at2759"/>
<dbReference type="InterPro" id="IPR046796">
    <property type="entry name" value="Transposase_32_dom"/>
</dbReference>